<sequence>MRDKKDDYTHCRTNLRKNGKLISKEKTVLDEGKLKKVGIRQGYQDVKSFDLYFAGNQPDLDAWIAYYYNGN</sequence>
<evidence type="ECO:0000313" key="2">
    <source>
        <dbReference type="Proteomes" id="UP000190814"/>
    </source>
</evidence>
<evidence type="ECO:0000313" key="1">
    <source>
        <dbReference type="EMBL" id="SKA65702.1"/>
    </source>
</evidence>
<protein>
    <submittedName>
        <fullName evidence="1">Uncharacterized protein</fullName>
    </submittedName>
</protein>
<dbReference type="RefSeq" id="WP_078766038.1">
    <property type="nucleotide sequence ID" value="NZ_FUXZ01000006.1"/>
</dbReference>
<dbReference type="Proteomes" id="UP000190814">
    <property type="component" value="Unassembled WGS sequence"/>
</dbReference>
<reference evidence="1 2" key="1">
    <citation type="submission" date="2017-02" db="EMBL/GenBank/DDBJ databases">
        <authorList>
            <person name="Peterson S.W."/>
        </authorList>
    </citation>
    <scope>NUCLEOTIDE SEQUENCE [LARGE SCALE GENOMIC DNA]</scope>
    <source>
        <strain evidence="1 2">ATCC 35992</strain>
    </source>
</reference>
<dbReference type="EMBL" id="FUXZ01000006">
    <property type="protein sequence ID" value="SKA65702.1"/>
    <property type="molecule type" value="Genomic_DNA"/>
</dbReference>
<keyword evidence="2" id="KW-1185">Reference proteome</keyword>
<gene>
    <name evidence="1" type="ORF">SAMN02745111_01171</name>
</gene>
<accession>A0A1T4VL53</accession>
<organism evidence="1 2">
    <name type="scientific">Eubacterium uniforme</name>
    <dbReference type="NCBI Taxonomy" id="39495"/>
    <lineage>
        <taxon>Bacteria</taxon>
        <taxon>Bacillati</taxon>
        <taxon>Bacillota</taxon>
        <taxon>Clostridia</taxon>
        <taxon>Eubacteriales</taxon>
        <taxon>Eubacteriaceae</taxon>
        <taxon>Eubacterium</taxon>
    </lineage>
</organism>
<name>A0A1T4VL53_9FIRM</name>
<proteinExistence type="predicted"/>
<dbReference type="STRING" id="39495.SAMN02745111_01171"/>
<dbReference type="AlphaFoldDB" id="A0A1T4VL53"/>